<accession>A0ACB1KE00</accession>
<name>A0ACB1KE00_RANTA</name>
<gene>
    <name evidence="1" type="ORF">MRATA1EN22A_LOCUS28813</name>
</gene>
<reference evidence="1" key="1">
    <citation type="submission" date="2025-03" db="EMBL/GenBank/DDBJ databases">
        <authorList>
            <consortium name="ELIXIR-Norway"/>
            <consortium name="Elixir Norway"/>
        </authorList>
    </citation>
    <scope>NUCLEOTIDE SEQUENCE</scope>
</reference>
<evidence type="ECO:0000313" key="2">
    <source>
        <dbReference type="Proteomes" id="UP001162501"/>
    </source>
</evidence>
<sequence length="216" mass="22830">MPVDSLSGTGCLSQDQSCVPPLLERKMTAIDPAPMWSPEGYMALQSKGYSLTHLKSSDNLAMDVHDTWPVQEAAEDEDQKTDPVLANVAPATSEDQGSVCASSDHEASRPEGHDNTDGAPGARPSREASHTRLTERNNWIFIDEEQGFGGRGPARGHGHGLQPGSASGPAGIPVVKPQDALAMLLLPSSVVPVPAGPGEDSLLPWVLAQQCLYAMM</sequence>
<dbReference type="Proteomes" id="UP001162501">
    <property type="component" value="Unassembled WGS sequence"/>
</dbReference>
<protein>
    <submittedName>
        <fullName evidence="1">Uncharacterized protein</fullName>
    </submittedName>
</protein>
<evidence type="ECO:0000313" key="1">
    <source>
        <dbReference type="EMBL" id="CAM9129295.1"/>
    </source>
</evidence>
<proteinExistence type="predicted"/>
<comment type="caution">
    <text evidence="1">The sequence shown here is derived from an EMBL/GenBank/DDBJ whole genome shotgun (WGS) entry which is preliminary data.</text>
</comment>
<organism evidence="1 2">
    <name type="scientific">Rangifer tarandus platyrhynchus</name>
    <name type="common">Svalbard reindeer</name>
    <dbReference type="NCBI Taxonomy" id="3082113"/>
    <lineage>
        <taxon>Eukaryota</taxon>
        <taxon>Metazoa</taxon>
        <taxon>Chordata</taxon>
        <taxon>Craniata</taxon>
        <taxon>Vertebrata</taxon>
        <taxon>Euteleostomi</taxon>
        <taxon>Mammalia</taxon>
        <taxon>Eutheria</taxon>
        <taxon>Laurasiatheria</taxon>
        <taxon>Artiodactyla</taxon>
        <taxon>Ruminantia</taxon>
        <taxon>Pecora</taxon>
        <taxon>Cervidae</taxon>
        <taxon>Odocoileinae</taxon>
        <taxon>Rangifer</taxon>
    </lineage>
</organism>
<dbReference type="EMBL" id="CATOBB020000158">
    <property type="protein sequence ID" value="CAM9129295.1"/>
    <property type="molecule type" value="Genomic_DNA"/>
</dbReference>